<evidence type="ECO:0000256" key="4">
    <source>
        <dbReference type="PROSITE-ProRule" id="PRU00433"/>
    </source>
</evidence>
<comment type="caution">
    <text evidence="8">The sequence shown here is derived from an EMBL/GenBank/DDBJ whole genome shotgun (WGS) entry which is preliminary data.</text>
</comment>
<dbReference type="Gene3D" id="1.10.760.10">
    <property type="entry name" value="Cytochrome c-like domain"/>
    <property type="match status" value="1"/>
</dbReference>
<dbReference type="GO" id="GO:0009055">
    <property type="term" value="F:electron transfer activity"/>
    <property type="evidence" value="ECO:0007669"/>
    <property type="project" value="InterPro"/>
</dbReference>
<dbReference type="RefSeq" id="WP_123211812.1">
    <property type="nucleotide sequence ID" value="NZ_RJVO01000004.1"/>
</dbReference>
<dbReference type="GO" id="GO:0046872">
    <property type="term" value="F:metal ion binding"/>
    <property type="evidence" value="ECO:0007669"/>
    <property type="project" value="UniProtKB-KW"/>
</dbReference>
<evidence type="ECO:0000313" key="9">
    <source>
        <dbReference type="Proteomes" id="UP000282106"/>
    </source>
</evidence>
<reference evidence="8 9" key="1">
    <citation type="submission" date="2018-10" db="EMBL/GenBank/DDBJ databases">
        <authorList>
            <person name="Chen W.-M."/>
        </authorList>
    </citation>
    <scope>NUCLEOTIDE SEQUENCE [LARGE SCALE GENOMIC DNA]</scope>
    <source>
        <strain evidence="8 9">THS-13</strain>
    </source>
</reference>
<dbReference type="InterPro" id="IPR051395">
    <property type="entry name" value="Cytochrome_c_Peroxidase/MauG"/>
</dbReference>
<keyword evidence="1 4" id="KW-0349">Heme</keyword>
<keyword evidence="9" id="KW-1185">Reference proteome</keyword>
<dbReference type="Proteomes" id="UP000282106">
    <property type="component" value="Unassembled WGS sequence"/>
</dbReference>
<organism evidence="8 9">
    <name type="scientific">Stagnimonas aquatica</name>
    <dbReference type="NCBI Taxonomy" id="2689987"/>
    <lineage>
        <taxon>Bacteria</taxon>
        <taxon>Pseudomonadati</taxon>
        <taxon>Pseudomonadota</taxon>
        <taxon>Gammaproteobacteria</taxon>
        <taxon>Nevskiales</taxon>
        <taxon>Nevskiaceae</taxon>
        <taxon>Stagnimonas</taxon>
    </lineage>
</organism>
<evidence type="ECO:0000256" key="3">
    <source>
        <dbReference type="ARBA" id="ARBA00023004"/>
    </source>
</evidence>
<accession>A0A3N0V9X4</accession>
<dbReference type="Pfam" id="PF21419">
    <property type="entry name" value="RoxA-like_Cyt-c"/>
    <property type="match status" value="1"/>
</dbReference>
<dbReference type="InParanoid" id="A0A3N0V9X4"/>
<dbReference type="PROSITE" id="PS51007">
    <property type="entry name" value="CYTC"/>
    <property type="match status" value="1"/>
</dbReference>
<dbReference type="InterPro" id="IPR009056">
    <property type="entry name" value="Cyt_c-like_dom"/>
</dbReference>
<dbReference type="GO" id="GO:0020037">
    <property type="term" value="F:heme binding"/>
    <property type="evidence" value="ECO:0007669"/>
    <property type="project" value="InterPro"/>
</dbReference>
<dbReference type="EMBL" id="RJVO01000004">
    <property type="protein sequence ID" value="ROH89515.1"/>
    <property type="molecule type" value="Genomic_DNA"/>
</dbReference>
<evidence type="ECO:0000256" key="2">
    <source>
        <dbReference type="ARBA" id="ARBA00022723"/>
    </source>
</evidence>
<dbReference type="PANTHER" id="PTHR30600:SF9">
    <property type="entry name" value="BLR7738 PROTEIN"/>
    <property type="match status" value="1"/>
</dbReference>
<gene>
    <name evidence="8" type="ORF">ED208_10285</name>
</gene>
<dbReference type="AlphaFoldDB" id="A0A3N0V9X4"/>
<feature type="signal peptide" evidence="6">
    <location>
        <begin position="1"/>
        <end position="24"/>
    </location>
</feature>
<feature type="domain" description="Cytochrome c" evidence="7">
    <location>
        <begin position="516"/>
        <end position="804"/>
    </location>
</feature>
<dbReference type="SUPFAM" id="SSF46626">
    <property type="entry name" value="Cytochrome c"/>
    <property type="match status" value="1"/>
</dbReference>
<feature type="region of interest" description="Disordered" evidence="5">
    <location>
        <begin position="303"/>
        <end position="324"/>
    </location>
</feature>
<protein>
    <recommendedName>
        <fullName evidence="7">Cytochrome c domain-containing protein</fullName>
    </recommendedName>
</protein>
<sequence length="804" mass="84713">MSPPLRSAAALALAALLLAGCGSAGNYDLPAEPKPGGGDTGAVKDCATLFSTRVQPRLDYCRTCHVPGGLGDVPDGRLFQLGSDRAQDAAKLKASWEALGGAASTPSRILRMASGTDTRSHSGGAPWPTGSAAYVEMAALLQGYVDPAACQLGGGGGSVEEQPLLGSARGGHYWFDFCAGQPDATPLPADPRSLIRPGVNAGKAVYFNAYWKDCHADPALVGEEPPARSCGELREFAARGEALILGNGATGAGSFFAGTDTDGFLSFSADTYASLWKKWGLRARPDNFDRLAAERYGLSLSSARNPYPLPGEDPNASDGGSGQLPTALTQLRAADGRYSGSIGVTCHACHSGAAGGDAEARNAVLGNGNSLSDFPLLLNETGLGLNLPGAGSLSAISVGKTRGTNNALALQIIVLLTLDAQLSAEAFQFFFTAPNGGSLDAPAWWNMGHRAVKFQDGFLAMDALRSDLGFFIPMMDAPIPFDTAAATAWVRAHARAGDTYLMSLKAPAYPLAVDRALAEQGAILFHAKDLWAAGLDNPTPRPAGGNGSCASCHGVYSPRYAHDPAYLDSPALEGQASYIVPRDLIGTDPARVDSDNEAAEVYGKKDFFAYPETVGGPEHLDCGPQNRSELRGSRAPGYLAPPLYGVWASAPYFHNGAVPDVWGVLDPNSRPAIWRRLSAPARADQQGQVVMGYDSDLARAYDPARLGWKYEALACGVGGALPYVDCDPGDPEAPTLLQRLLSGIHGNNPLLWYLPTPPLMTSAEIERRKIYNTLAYSQGRQGHEFSRVLSDAERRALIEYLKTL</sequence>
<dbReference type="PANTHER" id="PTHR30600">
    <property type="entry name" value="CYTOCHROME C PEROXIDASE-RELATED"/>
    <property type="match status" value="1"/>
</dbReference>
<evidence type="ECO:0000313" key="8">
    <source>
        <dbReference type="EMBL" id="ROH89515.1"/>
    </source>
</evidence>
<evidence type="ECO:0000256" key="6">
    <source>
        <dbReference type="SAM" id="SignalP"/>
    </source>
</evidence>
<evidence type="ECO:0000256" key="5">
    <source>
        <dbReference type="SAM" id="MobiDB-lite"/>
    </source>
</evidence>
<keyword evidence="2 4" id="KW-0479">Metal-binding</keyword>
<feature type="chain" id="PRO_5018070615" description="Cytochrome c domain-containing protein" evidence="6">
    <location>
        <begin position="25"/>
        <end position="804"/>
    </location>
</feature>
<dbReference type="InterPro" id="IPR036909">
    <property type="entry name" value="Cyt_c-like_dom_sf"/>
</dbReference>
<proteinExistence type="predicted"/>
<keyword evidence="6" id="KW-0732">Signal</keyword>
<dbReference type="PROSITE" id="PS51257">
    <property type="entry name" value="PROKAR_LIPOPROTEIN"/>
    <property type="match status" value="1"/>
</dbReference>
<dbReference type="GO" id="GO:0004130">
    <property type="term" value="F:cytochrome-c peroxidase activity"/>
    <property type="evidence" value="ECO:0007669"/>
    <property type="project" value="TreeGrafter"/>
</dbReference>
<keyword evidence="3 4" id="KW-0408">Iron</keyword>
<evidence type="ECO:0000259" key="7">
    <source>
        <dbReference type="PROSITE" id="PS51007"/>
    </source>
</evidence>
<name>A0A3N0V9X4_9GAMM</name>
<evidence type="ECO:0000256" key="1">
    <source>
        <dbReference type="ARBA" id="ARBA00022617"/>
    </source>
</evidence>